<dbReference type="Gene3D" id="1.10.1660.10">
    <property type="match status" value="1"/>
</dbReference>
<accession>A0A1Y5SVE5</accession>
<proteinExistence type="predicted"/>
<sequence length="106" mass="11707">MATNRALVPTGEVVSVLSLTELCHVSNASADWVIELVEEGILEPVGQNRSAWRFESTCVTTLRRVRRLQADLRLNLAGVAVVLILADENAQLKRRLAQIETEIPSD</sequence>
<dbReference type="Pfam" id="PF13591">
    <property type="entry name" value="MerR_2"/>
    <property type="match status" value="1"/>
</dbReference>
<dbReference type="RefSeq" id="WP_085849556.1">
    <property type="nucleotide sequence ID" value="NZ_FNZV01000007.1"/>
</dbReference>
<protein>
    <submittedName>
        <fullName evidence="1">Chaperone modulatory protein CbpM</fullName>
    </submittedName>
</protein>
<evidence type="ECO:0000313" key="2">
    <source>
        <dbReference type="Proteomes" id="UP000193307"/>
    </source>
</evidence>
<dbReference type="OrthoDB" id="9799091at2"/>
<dbReference type="EMBL" id="FWFW01000007">
    <property type="protein sequence ID" value="SLN49468.1"/>
    <property type="molecule type" value="Genomic_DNA"/>
</dbReference>
<keyword evidence="2" id="KW-1185">Reference proteome</keyword>
<dbReference type="AlphaFoldDB" id="A0A1Y5SVE5"/>
<name>A0A1Y5SVE5_9RHOB</name>
<reference evidence="1 2" key="1">
    <citation type="submission" date="2017-03" db="EMBL/GenBank/DDBJ databases">
        <authorList>
            <person name="Afonso C.L."/>
            <person name="Miller P.J."/>
            <person name="Scott M.A."/>
            <person name="Spackman E."/>
            <person name="Goraichik I."/>
            <person name="Dimitrov K.M."/>
            <person name="Suarez D.L."/>
            <person name="Swayne D.E."/>
        </authorList>
    </citation>
    <scope>NUCLEOTIDE SEQUENCE [LARGE SCALE GENOMIC DNA]</scope>
    <source>
        <strain evidence="1 2">CECT 7971</strain>
    </source>
</reference>
<dbReference type="STRING" id="658057.SAMN04488032_107103"/>
<gene>
    <name evidence="1" type="primary">cbpM</name>
    <name evidence="1" type="ORF">PAM7971_02424</name>
</gene>
<organism evidence="1 2">
    <name type="scientific">Pacificibacter marinus</name>
    <dbReference type="NCBI Taxonomy" id="658057"/>
    <lineage>
        <taxon>Bacteria</taxon>
        <taxon>Pseudomonadati</taxon>
        <taxon>Pseudomonadota</taxon>
        <taxon>Alphaproteobacteria</taxon>
        <taxon>Rhodobacterales</taxon>
        <taxon>Roseobacteraceae</taxon>
        <taxon>Pacificibacter</taxon>
    </lineage>
</organism>
<evidence type="ECO:0000313" key="1">
    <source>
        <dbReference type="EMBL" id="SLN49468.1"/>
    </source>
</evidence>
<dbReference type="Proteomes" id="UP000193307">
    <property type="component" value="Unassembled WGS sequence"/>
</dbReference>